<sequence length="892" mass="98377">MMATWRVLLLFFVLAVLRQKAHGTEIINGKKVPDRLMLYVASVQNNRGQHLCGGFLISEDFVVTAAHCDKDNPTSVVLGTHNLKKVDDGTMRYNVTRCKHPDFNSLSKKVQLNNKVQPIRIPKGEMKVKDKAKCRVVGWGYTRAGGKTSNVLEMAEVTLTNLKECKTKWKFLKHNLPNNVICAGGHNAKAGFCKGDSGGPLVCGGTAAGIVSFNMKCDTNVPNVYTDVSKYVSWIEKIRKQKQSLLADIMKSLGYFLLLIILSCLAQTVRGNEIIHGKKVQDDSMQYMVSVQTNEGHVCGGFLISEEYVVTAAHCGGDELKYVLLGDHNLKSSKIKKVGVNSTCKPSDYVSLQYGKDIMLLRLSENVLLNNDVKTVPLPLSKITLSDNQECSVAGWGKTEYSDHSNELRMANVLIINQQTCWEQWGNNLPHNVICAGGFGIDKGFCQGDSGGPLVCNGRAVGVVSFNRGFICRYPDVPNVYTDISKYLHWINKVVNEKKFHASHIINGEKAAVNSLPYMVSVQSNGRHACGGFLISEDFVVTAAHCNIPKPNLVVVGNQNIKSSNIKKINIQYSCVFPTYRRVGLGNDIMLLKLSQKVSMNNAVKTIPIPNSDKILKENQICMVAGWGKTESNRFSDDLRVAKVSIINSQVCQREWDNTLPPNVICAGAEGTWIVGGKDAVPHSRPYMASLQIERQHICGGVLIREDFVLTAAHCDLMIPFTVVLGADTLEANEPTKQSLRVLRSFPHPNYTELANDIMLLKLSSRANLTKEVQLISLKSDHVKTGSSCITAGWGDIADNRTLANRLQELNVTVMAPRTCQRRWREVPIARSMVCSMGSRNRQGFCSGDSGGPLVCDGASAGVVSFSGRRCGDQRTPDVYTRVATFRQWIEK</sequence>
<dbReference type="PRINTS" id="PR00722">
    <property type="entry name" value="CHYMOTRYPSIN"/>
</dbReference>
<accession>A0A315VDK5</accession>
<keyword evidence="13" id="KW-1185">Reference proteome</keyword>
<dbReference type="STRING" id="33528.ENSGAFP00000004278"/>
<keyword evidence="3" id="KW-0378">Hydrolase</keyword>
<dbReference type="PROSITE" id="PS00134">
    <property type="entry name" value="TRYPSIN_HIS"/>
    <property type="match status" value="3"/>
</dbReference>
<dbReference type="Pfam" id="PF00089">
    <property type="entry name" value="Trypsin"/>
    <property type="match status" value="4"/>
</dbReference>
<dbReference type="FunFam" id="2.40.10.10:FF:000118">
    <property type="entry name" value="Chymotrypsinogen A"/>
    <property type="match status" value="1"/>
</dbReference>
<proteinExistence type="inferred from homology"/>
<comment type="similarity">
    <text evidence="7">Belongs to the peptidase S1 family. CLIP subfamily.</text>
</comment>
<evidence type="ECO:0000256" key="9">
    <source>
        <dbReference type="ARBA" id="ARBA00038868"/>
    </source>
</evidence>
<evidence type="ECO:0000256" key="3">
    <source>
        <dbReference type="ARBA" id="ARBA00022801"/>
    </source>
</evidence>
<feature type="domain" description="Peptidase S1" evidence="11">
    <location>
        <begin position="674"/>
        <end position="892"/>
    </location>
</feature>
<feature type="chain" id="PRO_5016404217" description="trypsin" evidence="10">
    <location>
        <begin position="24"/>
        <end position="892"/>
    </location>
</feature>
<dbReference type="InterPro" id="IPR001254">
    <property type="entry name" value="Trypsin_dom"/>
</dbReference>
<evidence type="ECO:0000256" key="6">
    <source>
        <dbReference type="ARBA" id="ARBA00023157"/>
    </source>
</evidence>
<dbReference type="InterPro" id="IPR001314">
    <property type="entry name" value="Peptidase_S1A"/>
</dbReference>
<dbReference type="PANTHER" id="PTHR24271">
    <property type="entry name" value="KALLIKREIN-RELATED"/>
    <property type="match status" value="1"/>
</dbReference>
<dbReference type="SUPFAM" id="SSF50494">
    <property type="entry name" value="Trypsin-like serine proteases"/>
    <property type="match status" value="4"/>
</dbReference>
<dbReference type="InterPro" id="IPR018114">
    <property type="entry name" value="TRYPSIN_HIS"/>
</dbReference>
<feature type="signal peptide" evidence="10">
    <location>
        <begin position="1"/>
        <end position="23"/>
    </location>
</feature>
<evidence type="ECO:0000313" key="12">
    <source>
        <dbReference type="EMBL" id="PWA20842.1"/>
    </source>
</evidence>
<feature type="domain" description="Peptidase S1" evidence="11">
    <location>
        <begin position="505"/>
        <end position="678"/>
    </location>
</feature>
<dbReference type="GO" id="GO:0005576">
    <property type="term" value="C:extracellular region"/>
    <property type="evidence" value="ECO:0007669"/>
    <property type="project" value="UniProtKB-SubCell"/>
</dbReference>
<evidence type="ECO:0000256" key="10">
    <source>
        <dbReference type="SAM" id="SignalP"/>
    </source>
</evidence>
<dbReference type="PROSITE" id="PS50240">
    <property type="entry name" value="TRYPSIN_DOM"/>
    <property type="match status" value="4"/>
</dbReference>
<keyword evidence="2" id="KW-0645">Protease</keyword>
<evidence type="ECO:0000256" key="4">
    <source>
        <dbReference type="ARBA" id="ARBA00022825"/>
    </source>
</evidence>
<dbReference type="Proteomes" id="UP000250572">
    <property type="component" value="Unassembled WGS sequence"/>
</dbReference>
<dbReference type="FunFam" id="2.40.10.10:FF:000002">
    <property type="entry name" value="Transmembrane protease serine"/>
    <property type="match status" value="1"/>
</dbReference>
<dbReference type="InterPro" id="IPR043504">
    <property type="entry name" value="Peptidase_S1_PA_chymotrypsin"/>
</dbReference>
<dbReference type="AlphaFoldDB" id="A0A315VDK5"/>
<keyword evidence="10" id="KW-0732">Signal</keyword>
<feature type="non-terminal residue" evidence="12">
    <location>
        <position position="892"/>
    </location>
</feature>
<evidence type="ECO:0000313" key="13">
    <source>
        <dbReference type="Proteomes" id="UP000250572"/>
    </source>
</evidence>
<dbReference type="GO" id="GO:0004252">
    <property type="term" value="F:serine-type endopeptidase activity"/>
    <property type="evidence" value="ECO:0007669"/>
    <property type="project" value="UniProtKB-EC"/>
</dbReference>
<reference evidence="12 13" key="1">
    <citation type="journal article" date="2018" name="G3 (Bethesda)">
        <title>A High-Quality Reference Genome for the Invasive Mosquitofish Gambusia affinis Using a Chicago Library.</title>
        <authorList>
            <person name="Hoffberg S.L."/>
            <person name="Troendle N.J."/>
            <person name="Glenn T.C."/>
            <person name="Mahmud O."/>
            <person name="Louha S."/>
            <person name="Chalopin D."/>
            <person name="Bennetzen J.L."/>
            <person name="Mauricio R."/>
        </authorList>
    </citation>
    <scope>NUCLEOTIDE SEQUENCE [LARGE SCALE GENOMIC DNA]</scope>
    <source>
        <strain evidence="12">NE01/NJP1002.9</strain>
        <tissue evidence="12">Muscle</tissue>
    </source>
</reference>
<dbReference type="InterPro" id="IPR009003">
    <property type="entry name" value="Peptidase_S1_PA"/>
</dbReference>
<evidence type="ECO:0000256" key="7">
    <source>
        <dbReference type="ARBA" id="ARBA00024195"/>
    </source>
</evidence>
<feature type="domain" description="Peptidase S1" evidence="11">
    <location>
        <begin position="274"/>
        <end position="496"/>
    </location>
</feature>
<dbReference type="CDD" id="cd00190">
    <property type="entry name" value="Tryp_SPc"/>
    <property type="match status" value="3"/>
</dbReference>
<dbReference type="EMBL" id="NHOQ01001926">
    <property type="protein sequence ID" value="PWA20842.1"/>
    <property type="molecule type" value="Genomic_DNA"/>
</dbReference>
<dbReference type="Gene3D" id="2.40.10.10">
    <property type="entry name" value="Trypsin-like serine proteases"/>
    <property type="match status" value="7"/>
</dbReference>
<dbReference type="FunFam" id="2.40.10.10:FF:000036">
    <property type="entry name" value="Trypsin beta"/>
    <property type="match status" value="1"/>
</dbReference>
<organism evidence="12 13">
    <name type="scientific">Gambusia affinis</name>
    <name type="common">Western mosquitofish</name>
    <name type="synonym">Heterandria affinis</name>
    <dbReference type="NCBI Taxonomy" id="33528"/>
    <lineage>
        <taxon>Eukaryota</taxon>
        <taxon>Metazoa</taxon>
        <taxon>Chordata</taxon>
        <taxon>Craniata</taxon>
        <taxon>Vertebrata</taxon>
        <taxon>Euteleostomi</taxon>
        <taxon>Actinopterygii</taxon>
        <taxon>Neopterygii</taxon>
        <taxon>Teleostei</taxon>
        <taxon>Neoteleostei</taxon>
        <taxon>Acanthomorphata</taxon>
        <taxon>Ovalentaria</taxon>
        <taxon>Atherinomorphae</taxon>
        <taxon>Cyprinodontiformes</taxon>
        <taxon>Poeciliidae</taxon>
        <taxon>Poeciliinae</taxon>
        <taxon>Gambusia</taxon>
    </lineage>
</organism>
<dbReference type="GO" id="GO:0006508">
    <property type="term" value="P:proteolysis"/>
    <property type="evidence" value="ECO:0007669"/>
    <property type="project" value="UniProtKB-KW"/>
</dbReference>
<keyword evidence="4" id="KW-0720">Serine protease</keyword>
<evidence type="ECO:0000256" key="8">
    <source>
        <dbReference type="ARBA" id="ARBA00036320"/>
    </source>
</evidence>
<feature type="domain" description="Peptidase S1" evidence="11">
    <location>
        <begin position="26"/>
        <end position="240"/>
    </location>
</feature>
<comment type="caution">
    <text evidence="12">The sequence shown here is derived from an EMBL/GenBank/DDBJ whole genome shotgun (WGS) entry which is preliminary data.</text>
</comment>
<dbReference type="SMART" id="SM00020">
    <property type="entry name" value="Tryp_SPc"/>
    <property type="match status" value="4"/>
</dbReference>
<keyword evidence="5" id="KW-0865">Zymogen</keyword>
<name>A0A315VDK5_GAMAF</name>
<comment type="subcellular location">
    <subcellularLocation>
        <location evidence="1">Secreted</location>
        <location evidence="1">Extracellular space</location>
    </subcellularLocation>
</comment>
<dbReference type="EC" id="3.4.21.4" evidence="9"/>
<keyword evidence="6" id="KW-1015">Disulfide bond</keyword>
<dbReference type="PANTHER" id="PTHR24271:SF55">
    <property type="entry name" value="SERINE PROTEASE 57"/>
    <property type="match status" value="1"/>
</dbReference>
<evidence type="ECO:0000256" key="1">
    <source>
        <dbReference type="ARBA" id="ARBA00004239"/>
    </source>
</evidence>
<evidence type="ECO:0000259" key="11">
    <source>
        <dbReference type="PROSITE" id="PS50240"/>
    </source>
</evidence>
<gene>
    <name evidence="12" type="ORF">CCH79_00007303</name>
</gene>
<evidence type="ECO:0000256" key="2">
    <source>
        <dbReference type="ARBA" id="ARBA00022670"/>
    </source>
</evidence>
<evidence type="ECO:0000256" key="5">
    <source>
        <dbReference type="ARBA" id="ARBA00023145"/>
    </source>
</evidence>
<dbReference type="FunFam" id="2.40.10.10:FF:000005">
    <property type="entry name" value="Serine protease 37"/>
    <property type="match status" value="2"/>
</dbReference>
<comment type="catalytic activity">
    <reaction evidence="8">
        <text>Preferential cleavage: Arg-|-Xaa, Lys-|-Xaa.</text>
        <dbReference type="EC" id="3.4.21.4"/>
    </reaction>
</comment>
<protein>
    <recommendedName>
        <fullName evidence="9">trypsin</fullName>
        <ecNumber evidence="9">3.4.21.4</ecNumber>
    </recommendedName>
</protein>